<dbReference type="EMBL" id="BAABDH010000075">
    <property type="protein sequence ID" value="GAA3943452.1"/>
    <property type="molecule type" value="Genomic_DNA"/>
</dbReference>
<gene>
    <name evidence="1" type="ORF">GCM10022406_27800</name>
</gene>
<reference evidence="2" key="1">
    <citation type="journal article" date="2019" name="Int. J. Syst. Evol. Microbiol.">
        <title>The Global Catalogue of Microorganisms (GCM) 10K type strain sequencing project: providing services to taxonomists for standard genome sequencing and annotation.</title>
        <authorList>
            <consortium name="The Broad Institute Genomics Platform"/>
            <consortium name="The Broad Institute Genome Sequencing Center for Infectious Disease"/>
            <person name="Wu L."/>
            <person name="Ma J."/>
        </authorList>
    </citation>
    <scope>NUCLEOTIDE SEQUENCE [LARGE SCALE GENOMIC DNA]</scope>
    <source>
        <strain evidence="2">JCM 17214</strain>
    </source>
</reference>
<protein>
    <recommendedName>
        <fullName evidence="3">Rubredoxin-like domain-containing protein</fullName>
    </recommendedName>
</protein>
<comment type="caution">
    <text evidence="1">The sequence shown here is derived from an EMBL/GenBank/DDBJ whole genome shotgun (WGS) entry which is preliminary data.</text>
</comment>
<organism evidence="1 2">
    <name type="scientific">Hymenobacter algoricola</name>
    <dbReference type="NCBI Taxonomy" id="486267"/>
    <lineage>
        <taxon>Bacteria</taxon>
        <taxon>Pseudomonadati</taxon>
        <taxon>Bacteroidota</taxon>
        <taxon>Cytophagia</taxon>
        <taxon>Cytophagales</taxon>
        <taxon>Hymenobacteraceae</taxon>
        <taxon>Hymenobacter</taxon>
    </lineage>
</organism>
<evidence type="ECO:0008006" key="3">
    <source>
        <dbReference type="Google" id="ProtNLM"/>
    </source>
</evidence>
<keyword evidence="2" id="KW-1185">Reference proteome</keyword>
<evidence type="ECO:0000313" key="2">
    <source>
        <dbReference type="Proteomes" id="UP001499909"/>
    </source>
</evidence>
<evidence type="ECO:0000313" key="1">
    <source>
        <dbReference type="EMBL" id="GAA3943452.1"/>
    </source>
</evidence>
<accession>A0ABP7NDC2</accession>
<sequence length="108" mass="12277">MGAKHVCFACRKAFNSPHGHIGPQKCPECGEPIVVLPQRFRPPRKGDDDKWATARFLVNHGFYYQHIGLLDAPPAGKGALPQYVPYPETVREAKEFIETYRAWARKKD</sequence>
<dbReference type="Proteomes" id="UP001499909">
    <property type="component" value="Unassembled WGS sequence"/>
</dbReference>
<proteinExistence type="predicted"/>
<name>A0ABP7NDC2_9BACT</name>